<dbReference type="FunFam" id="3.40.50.300:FF:002276">
    <property type="entry name" value="Torsin, putative"/>
    <property type="match status" value="1"/>
</dbReference>
<proteinExistence type="inferred from homology"/>
<dbReference type="Pfam" id="PF21376">
    <property type="entry name" value="TOR1A_C"/>
    <property type="match status" value="1"/>
</dbReference>
<keyword evidence="4" id="KW-0547">Nucleotide-binding</keyword>
<organism evidence="9 10">
    <name type="scientific">Elaeophora elaphi</name>
    <dbReference type="NCBI Taxonomy" id="1147741"/>
    <lineage>
        <taxon>Eukaryota</taxon>
        <taxon>Metazoa</taxon>
        <taxon>Ecdysozoa</taxon>
        <taxon>Nematoda</taxon>
        <taxon>Chromadorea</taxon>
        <taxon>Rhabditida</taxon>
        <taxon>Spirurina</taxon>
        <taxon>Spiruromorpha</taxon>
        <taxon>Filarioidea</taxon>
        <taxon>Onchocercidae</taxon>
        <taxon>Elaeophora</taxon>
    </lineage>
</organism>
<evidence type="ECO:0000259" key="8">
    <source>
        <dbReference type="Pfam" id="PF21376"/>
    </source>
</evidence>
<protein>
    <submittedName>
        <fullName evidence="10">Torsin</fullName>
    </submittedName>
</protein>
<dbReference type="Pfam" id="PF06309">
    <property type="entry name" value="Torsin"/>
    <property type="match status" value="1"/>
</dbReference>
<dbReference type="SUPFAM" id="SSF52540">
    <property type="entry name" value="P-loop containing nucleoside triphosphate hydrolases"/>
    <property type="match status" value="1"/>
</dbReference>
<feature type="domain" description="Torsin-1A C-terminal" evidence="8">
    <location>
        <begin position="304"/>
        <end position="359"/>
    </location>
</feature>
<dbReference type="InterPro" id="IPR049337">
    <property type="entry name" value="TOR1A_C"/>
</dbReference>
<evidence type="ECO:0000256" key="4">
    <source>
        <dbReference type="ARBA" id="ARBA00022741"/>
    </source>
</evidence>
<keyword evidence="6" id="KW-0067">ATP-binding</keyword>
<dbReference type="AlphaFoldDB" id="A0A0R3RUB5"/>
<evidence type="ECO:0000256" key="2">
    <source>
        <dbReference type="ARBA" id="ARBA00006235"/>
    </source>
</evidence>
<dbReference type="GO" id="GO:0005788">
    <property type="term" value="C:endoplasmic reticulum lumen"/>
    <property type="evidence" value="ECO:0007669"/>
    <property type="project" value="UniProtKB-SubCell"/>
</dbReference>
<dbReference type="PANTHER" id="PTHR10760">
    <property type="entry name" value="TORSIN"/>
    <property type="match status" value="1"/>
</dbReference>
<dbReference type="InterPro" id="IPR001270">
    <property type="entry name" value="ClpA/B"/>
</dbReference>
<evidence type="ECO:0000256" key="6">
    <source>
        <dbReference type="ARBA" id="ARBA00022840"/>
    </source>
</evidence>
<keyword evidence="7" id="KW-0325">Glycoprotein</keyword>
<dbReference type="WBParaSite" id="EEL_0000561001-mRNA-1">
    <property type="protein sequence ID" value="EEL_0000561001-mRNA-1"/>
    <property type="gene ID" value="EEL_0000561001"/>
</dbReference>
<dbReference type="CDD" id="cd00009">
    <property type="entry name" value="AAA"/>
    <property type="match status" value="1"/>
</dbReference>
<evidence type="ECO:0000313" key="9">
    <source>
        <dbReference type="Proteomes" id="UP000050640"/>
    </source>
</evidence>
<accession>A0A0R3RUB5</accession>
<evidence type="ECO:0000313" key="10">
    <source>
        <dbReference type="WBParaSite" id="EEL_0000561001-mRNA-1"/>
    </source>
</evidence>
<dbReference type="InterPro" id="IPR010448">
    <property type="entry name" value="Torsin"/>
</dbReference>
<evidence type="ECO:0000256" key="5">
    <source>
        <dbReference type="ARBA" id="ARBA00022824"/>
    </source>
</evidence>
<comment type="subcellular location">
    <subcellularLocation>
        <location evidence="1">Endoplasmic reticulum lumen</location>
    </subcellularLocation>
</comment>
<evidence type="ECO:0000256" key="3">
    <source>
        <dbReference type="ARBA" id="ARBA00022729"/>
    </source>
</evidence>
<keyword evidence="3" id="KW-0732">Signal</keyword>
<evidence type="ECO:0000256" key="1">
    <source>
        <dbReference type="ARBA" id="ARBA00004319"/>
    </source>
</evidence>
<dbReference type="PRINTS" id="PR00300">
    <property type="entry name" value="CLPPROTEASEA"/>
</dbReference>
<sequence length="382" mass="43803">MSANSNIGCNDDCRKEHYFVSRVPLFSKFGMLLESSCHINIAVKDRNVYGEPLSLLVGAGSAIAASLSFLSYYARCKLFECCNNHWIYGNYTGLQHSMRTRLYGQHLAKETIITAAIAHWKNPNPKKALVMSFHGWTGCGKNYLSSMIIENLYTKGLKSDFVHVYISTLHFSNYLEIPLYQVQLRSWIQGNVSKCERSLFVFDEVDKMPAKVIDAIKPFMDHYEQLEGVDFRKSIFIFLSNSGSNEIAQKALQHYENGKIRETITLKEMEDVVMASAFNTEGGLKMSELISSHLIDHFVPFLPLERRHVLLCIRDYMLSHEFTPTDERITAVADSLQYFPKTNPIYSSSGCKRVAQKTELFISAEREKERRRFEDFKDDDAL</sequence>
<dbReference type="GO" id="GO:0016887">
    <property type="term" value="F:ATP hydrolysis activity"/>
    <property type="evidence" value="ECO:0007669"/>
    <property type="project" value="InterPro"/>
</dbReference>
<evidence type="ECO:0000256" key="7">
    <source>
        <dbReference type="ARBA" id="ARBA00023180"/>
    </source>
</evidence>
<dbReference type="Proteomes" id="UP000050640">
    <property type="component" value="Unplaced"/>
</dbReference>
<keyword evidence="9" id="KW-1185">Reference proteome</keyword>
<reference evidence="10" key="1">
    <citation type="submission" date="2017-02" db="UniProtKB">
        <authorList>
            <consortium name="WormBaseParasite"/>
        </authorList>
    </citation>
    <scope>IDENTIFICATION</scope>
</reference>
<dbReference type="STRING" id="1147741.A0A0R3RUB5"/>
<comment type="similarity">
    <text evidence="2">Belongs to the ClpA/ClpB family. Torsin subfamily.</text>
</comment>
<keyword evidence="5" id="KW-0256">Endoplasmic reticulum</keyword>
<dbReference type="PANTHER" id="PTHR10760:SF2">
    <property type="entry name" value="LD13476P-RELATED"/>
    <property type="match status" value="1"/>
</dbReference>
<name>A0A0R3RUB5_9BILA</name>
<dbReference type="GO" id="GO:0005524">
    <property type="term" value="F:ATP binding"/>
    <property type="evidence" value="ECO:0007669"/>
    <property type="project" value="UniProtKB-KW"/>
</dbReference>
<dbReference type="InterPro" id="IPR027417">
    <property type="entry name" value="P-loop_NTPase"/>
</dbReference>
<dbReference type="Gene3D" id="3.40.50.300">
    <property type="entry name" value="P-loop containing nucleotide triphosphate hydrolases"/>
    <property type="match status" value="1"/>
</dbReference>